<sequence length="147" mass="16233">NIANGRRLYFFISPLHLATGWGGSQPRPKALRSRCQPRKKCVPQVKPVFGWPRAGAAAVSLELLEEHTGMPCLSATPIISTGSLHPTSPLQPSVLGPSLPCRQFDWNSECRPGSLPGAFLKQLNIHSSLRYHTTPLRPRAESFNREQ</sequence>
<evidence type="ECO:0000313" key="2">
    <source>
        <dbReference type="Proteomes" id="UP001057452"/>
    </source>
</evidence>
<gene>
    <name evidence="1" type="ORF">KUCAC02_001638</name>
</gene>
<dbReference type="Proteomes" id="UP001057452">
    <property type="component" value="Chromosome 3"/>
</dbReference>
<feature type="non-terminal residue" evidence="1">
    <location>
        <position position="147"/>
    </location>
</feature>
<dbReference type="EMBL" id="CM043787">
    <property type="protein sequence ID" value="KAI4829979.1"/>
    <property type="molecule type" value="Genomic_DNA"/>
</dbReference>
<protein>
    <submittedName>
        <fullName evidence="1">Uncharacterized protein</fullName>
    </submittedName>
</protein>
<accession>A0ACB9XTH8</accession>
<evidence type="ECO:0000313" key="1">
    <source>
        <dbReference type="EMBL" id="KAI4829979.1"/>
    </source>
</evidence>
<proteinExistence type="predicted"/>
<keyword evidence="2" id="KW-1185">Reference proteome</keyword>
<organism evidence="1 2">
    <name type="scientific">Chaenocephalus aceratus</name>
    <name type="common">Blackfin icefish</name>
    <name type="synonym">Chaenichthys aceratus</name>
    <dbReference type="NCBI Taxonomy" id="36190"/>
    <lineage>
        <taxon>Eukaryota</taxon>
        <taxon>Metazoa</taxon>
        <taxon>Chordata</taxon>
        <taxon>Craniata</taxon>
        <taxon>Vertebrata</taxon>
        <taxon>Euteleostomi</taxon>
        <taxon>Actinopterygii</taxon>
        <taxon>Neopterygii</taxon>
        <taxon>Teleostei</taxon>
        <taxon>Neoteleostei</taxon>
        <taxon>Acanthomorphata</taxon>
        <taxon>Eupercaria</taxon>
        <taxon>Perciformes</taxon>
        <taxon>Notothenioidei</taxon>
        <taxon>Channichthyidae</taxon>
        <taxon>Chaenocephalus</taxon>
    </lineage>
</organism>
<feature type="non-terminal residue" evidence="1">
    <location>
        <position position="1"/>
    </location>
</feature>
<reference evidence="1" key="1">
    <citation type="submission" date="2022-05" db="EMBL/GenBank/DDBJ databases">
        <title>Chromosome-level genome of Chaenocephalus aceratus.</title>
        <authorList>
            <person name="Park H."/>
        </authorList>
    </citation>
    <scope>NUCLEOTIDE SEQUENCE</scope>
    <source>
        <strain evidence="1">KU_202001</strain>
    </source>
</reference>
<comment type="caution">
    <text evidence="1">The sequence shown here is derived from an EMBL/GenBank/DDBJ whole genome shotgun (WGS) entry which is preliminary data.</text>
</comment>
<name>A0ACB9XTH8_CHAAC</name>